<dbReference type="Gene3D" id="3.30.70.360">
    <property type="match status" value="2"/>
</dbReference>
<dbReference type="Pfam" id="PF01546">
    <property type="entry name" value="Peptidase_M20"/>
    <property type="match status" value="1"/>
</dbReference>
<dbReference type="NCBIfam" id="TIGR01887">
    <property type="entry name" value="dipeptidaselike"/>
    <property type="match status" value="1"/>
</dbReference>
<keyword evidence="6" id="KW-0862">Zinc</keyword>
<keyword evidence="7" id="KW-0224">Dipeptidase</keyword>
<dbReference type="GO" id="GO:0006526">
    <property type="term" value="P:L-arginine biosynthetic process"/>
    <property type="evidence" value="ECO:0007669"/>
    <property type="project" value="TreeGrafter"/>
</dbReference>
<organism evidence="9 10">
    <name type="scientific">Polycladomyces abyssicola</name>
    <dbReference type="NCBI Taxonomy" id="1125966"/>
    <lineage>
        <taxon>Bacteria</taxon>
        <taxon>Bacillati</taxon>
        <taxon>Bacillota</taxon>
        <taxon>Bacilli</taxon>
        <taxon>Bacillales</taxon>
        <taxon>Thermoactinomycetaceae</taxon>
        <taxon>Polycladomyces</taxon>
    </lineage>
</organism>
<evidence type="ECO:0000313" key="9">
    <source>
        <dbReference type="EMBL" id="BCU82872.1"/>
    </source>
</evidence>
<evidence type="ECO:0000313" key="10">
    <source>
        <dbReference type="Proteomes" id="UP000677436"/>
    </source>
</evidence>
<dbReference type="InterPro" id="IPR050072">
    <property type="entry name" value="Peptidase_M20A"/>
</dbReference>
<evidence type="ECO:0000256" key="5">
    <source>
        <dbReference type="ARBA" id="ARBA00022801"/>
    </source>
</evidence>
<evidence type="ECO:0000256" key="2">
    <source>
        <dbReference type="ARBA" id="ARBA00006247"/>
    </source>
</evidence>
<reference evidence="9" key="2">
    <citation type="journal article" date="2021" name="Microbiol. Resour. Announc.">
        <title>Complete Genome Sequence of Polycladomyces abyssicola JIR-001T, Isolated from Hemipelagic Sediment in Deep Seawater.</title>
        <authorList>
            <person name="Tsubouchi T."/>
            <person name="Kaneko Y."/>
        </authorList>
    </citation>
    <scope>NUCLEOTIDE SEQUENCE</scope>
    <source>
        <strain evidence="9">JIR-001</strain>
    </source>
</reference>
<keyword evidence="5" id="KW-0378">Hydrolase</keyword>
<dbReference type="GO" id="GO:0008237">
    <property type="term" value="F:metallopeptidase activity"/>
    <property type="evidence" value="ECO:0007669"/>
    <property type="project" value="UniProtKB-KW"/>
</dbReference>
<dbReference type="RefSeq" id="WP_212773163.1">
    <property type="nucleotide sequence ID" value="NZ_AP024601.1"/>
</dbReference>
<dbReference type="AlphaFoldDB" id="A0A8D5UGB7"/>
<dbReference type="InterPro" id="IPR036264">
    <property type="entry name" value="Bact_exopeptidase_dim_dom"/>
</dbReference>
<dbReference type="NCBIfam" id="NF005591">
    <property type="entry name" value="PRK07318.1"/>
    <property type="match status" value="1"/>
</dbReference>
<sequence length="474" mass="52591">MTIDWQKEVESRKDELLEKLNAFLSIESVLDPDTAGEGAPFGKGIHQALTYMLELGKENGFTVKNLDGYAGHIEYGEGEEIIGVLSHVDVVPAGDGWTTPPFSPDIRDGKLYARGAIDDKGPTMAAFFALKIVKELGLPLSKKVRLILGTDEETYWRCMDHYFKHEPMPVMGFTPDADFPLIVAEKGFLDISLRGEVPSGEPAADGEDTWTLASFTAGQRVNMVPDLAKAKLVGEGDVFGLKEQYQEFLLSRRIRGYAEEADDHLMLVLEGVSHHGSEPDKGLNAALELIRFLKEKVQLDADGQRYVDFAHRYLVDSFFGEKMGLAQSDDIVGKLTVNAGVFHYERELSHLVRINVRYPISGDHEAILRKIDELARPYGLRVEDVDHKAAHAVDKNHELVRTLSRVYEEQTGQKAELLAIGGGTYARALDVGVAFGPLFPGREETAHQKDEHIVVDNLLKATAIYAQAIYELAK</sequence>
<keyword evidence="8" id="KW-0482">Metalloprotease</keyword>
<evidence type="ECO:0000256" key="6">
    <source>
        <dbReference type="ARBA" id="ARBA00022833"/>
    </source>
</evidence>
<comment type="similarity">
    <text evidence="2">Belongs to the peptidase M20A family.</text>
</comment>
<dbReference type="GO" id="GO:0008777">
    <property type="term" value="F:acetylornithine deacetylase activity"/>
    <property type="evidence" value="ECO:0007669"/>
    <property type="project" value="TreeGrafter"/>
</dbReference>
<proteinExistence type="inferred from homology"/>
<accession>A0A8D5UGB7</accession>
<dbReference type="GO" id="GO:0008270">
    <property type="term" value="F:zinc ion binding"/>
    <property type="evidence" value="ECO:0007669"/>
    <property type="project" value="InterPro"/>
</dbReference>
<dbReference type="InterPro" id="IPR010964">
    <property type="entry name" value="M20A_pepV-rel"/>
</dbReference>
<dbReference type="CDD" id="cd03888">
    <property type="entry name" value="M20_PepV"/>
    <property type="match status" value="1"/>
</dbReference>
<dbReference type="InterPro" id="IPR001261">
    <property type="entry name" value="ArgE/DapE_CS"/>
</dbReference>
<dbReference type="PROSITE" id="PS00759">
    <property type="entry name" value="ARGE_DAPE_CPG2_2"/>
    <property type="match status" value="1"/>
</dbReference>
<dbReference type="Gene3D" id="3.40.630.10">
    <property type="entry name" value="Zn peptidases"/>
    <property type="match status" value="1"/>
</dbReference>
<keyword evidence="10" id="KW-1185">Reference proteome</keyword>
<protein>
    <submittedName>
        <fullName evidence="9">Dipeptidase PepV</fullName>
    </submittedName>
</protein>
<gene>
    <name evidence="9" type="ORF">JIR001_26550</name>
</gene>
<evidence type="ECO:0000256" key="3">
    <source>
        <dbReference type="ARBA" id="ARBA00022670"/>
    </source>
</evidence>
<evidence type="ECO:0000256" key="8">
    <source>
        <dbReference type="ARBA" id="ARBA00023049"/>
    </source>
</evidence>
<evidence type="ECO:0000256" key="7">
    <source>
        <dbReference type="ARBA" id="ARBA00022997"/>
    </source>
</evidence>
<name>A0A8D5UGB7_9BACL</name>
<dbReference type="GO" id="GO:0016805">
    <property type="term" value="F:dipeptidase activity"/>
    <property type="evidence" value="ECO:0007669"/>
    <property type="project" value="UniProtKB-KW"/>
</dbReference>
<keyword evidence="4" id="KW-0479">Metal-binding</keyword>
<evidence type="ECO:0000256" key="1">
    <source>
        <dbReference type="ARBA" id="ARBA00001947"/>
    </source>
</evidence>
<dbReference type="PROSITE" id="PS00758">
    <property type="entry name" value="ARGE_DAPE_CPG2_1"/>
    <property type="match status" value="1"/>
</dbReference>
<dbReference type="PANTHER" id="PTHR43808:SF31">
    <property type="entry name" value="N-ACETYL-L-CITRULLINE DEACETYLASE"/>
    <property type="match status" value="1"/>
</dbReference>
<comment type="cofactor">
    <cofactor evidence="1">
        <name>Zn(2+)</name>
        <dbReference type="ChEBI" id="CHEBI:29105"/>
    </cofactor>
</comment>
<dbReference type="EMBL" id="AP024601">
    <property type="protein sequence ID" value="BCU82872.1"/>
    <property type="molecule type" value="Genomic_DNA"/>
</dbReference>
<dbReference type="KEGG" id="pabs:JIR001_26550"/>
<dbReference type="PANTHER" id="PTHR43808">
    <property type="entry name" value="ACETYLORNITHINE DEACETYLASE"/>
    <property type="match status" value="1"/>
</dbReference>
<dbReference type="InterPro" id="IPR002933">
    <property type="entry name" value="Peptidase_M20"/>
</dbReference>
<dbReference type="GO" id="GO:0006508">
    <property type="term" value="P:proteolysis"/>
    <property type="evidence" value="ECO:0007669"/>
    <property type="project" value="UniProtKB-KW"/>
</dbReference>
<dbReference type="SUPFAM" id="SSF53187">
    <property type="entry name" value="Zn-dependent exopeptidases"/>
    <property type="match status" value="1"/>
</dbReference>
<keyword evidence="3" id="KW-0645">Protease</keyword>
<dbReference type="SUPFAM" id="SSF55031">
    <property type="entry name" value="Bacterial exopeptidase dimerisation domain"/>
    <property type="match status" value="1"/>
</dbReference>
<reference evidence="9" key="1">
    <citation type="journal article" date="2013" name="Int. J. Syst. Evol. Microbiol.">
        <title>Polycladomyces abyssicola gen. nov., sp. nov., a thermophilic filamentous bacterium isolated from hemipelagic sediment.</title>
        <authorList>
            <person name="Tsubouchi T."/>
            <person name="Shimane Y."/>
            <person name="Mori K."/>
            <person name="Usui K."/>
            <person name="Hiraki T."/>
            <person name="Tame A."/>
            <person name="Uematsu K."/>
            <person name="Maruyama T."/>
            <person name="Hatada Y."/>
        </authorList>
    </citation>
    <scope>NUCLEOTIDE SEQUENCE</scope>
    <source>
        <strain evidence="9">JIR-001</strain>
    </source>
</reference>
<dbReference type="Proteomes" id="UP000677436">
    <property type="component" value="Chromosome"/>
</dbReference>
<evidence type="ECO:0000256" key="4">
    <source>
        <dbReference type="ARBA" id="ARBA00022723"/>
    </source>
</evidence>